<dbReference type="GO" id="GO:0006355">
    <property type="term" value="P:regulation of DNA-templated transcription"/>
    <property type="evidence" value="ECO:0007669"/>
    <property type="project" value="InterPro"/>
</dbReference>
<dbReference type="EMBL" id="CP046620">
    <property type="protein sequence ID" value="QHQ35057.1"/>
    <property type="molecule type" value="Genomic_DNA"/>
</dbReference>
<keyword evidence="3" id="KW-1185">Reference proteome</keyword>
<dbReference type="Gene3D" id="1.10.10.10">
    <property type="entry name" value="Winged helix-like DNA-binding domain superfamily/Winged helix DNA-binding domain"/>
    <property type="match status" value="1"/>
</dbReference>
<organism evidence="2 3">
    <name type="scientific">Algicella marina</name>
    <dbReference type="NCBI Taxonomy" id="2683284"/>
    <lineage>
        <taxon>Bacteria</taxon>
        <taxon>Pseudomonadati</taxon>
        <taxon>Pseudomonadota</taxon>
        <taxon>Alphaproteobacteria</taxon>
        <taxon>Rhodobacterales</taxon>
        <taxon>Paracoccaceae</taxon>
        <taxon>Algicella</taxon>
    </lineage>
</organism>
<proteinExistence type="predicted"/>
<dbReference type="GO" id="GO:0003677">
    <property type="term" value="F:DNA binding"/>
    <property type="evidence" value="ECO:0007669"/>
    <property type="project" value="InterPro"/>
</dbReference>
<name>A0A6P1SZ83_9RHOB</name>
<evidence type="ECO:0000313" key="2">
    <source>
        <dbReference type="EMBL" id="QHQ35057.1"/>
    </source>
</evidence>
<dbReference type="Proteomes" id="UP000464495">
    <property type="component" value="Chromosome"/>
</dbReference>
<accession>A0A6P1SZ83</accession>
<dbReference type="SMART" id="SM00028">
    <property type="entry name" value="TPR"/>
    <property type="match status" value="3"/>
</dbReference>
<dbReference type="Gene3D" id="1.25.40.10">
    <property type="entry name" value="Tetratricopeptide repeat domain"/>
    <property type="match status" value="1"/>
</dbReference>
<dbReference type="Gene3D" id="3.40.50.10070">
    <property type="entry name" value="TolB, N-terminal domain"/>
    <property type="match status" value="1"/>
</dbReference>
<dbReference type="AlphaFoldDB" id="A0A6P1SZ83"/>
<protein>
    <submittedName>
        <fullName evidence="2">Tetratricopeptide repeat protein</fullName>
    </submittedName>
</protein>
<dbReference type="InterPro" id="IPR011990">
    <property type="entry name" value="TPR-like_helical_dom_sf"/>
</dbReference>
<gene>
    <name evidence="2" type="ORF">GO499_07540</name>
</gene>
<dbReference type="PROSITE" id="PS50005">
    <property type="entry name" value="TPR"/>
    <property type="match status" value="1"/>
</dbReference>
<keyword evidence="1" id="KW-0802">TPR repeat</keyword>
<dbReference type="SUPFAM" id="SSF46894">
    <property type="entry name" value="C-terminal effector domain of the bipartite response regulators"/>
    <property type="match status" value="1"/>
</dbReference>
<dbReference type="SUPFAM" id="SSF48452">
    <property type="entry name" value="TPR-like"/>
    <property type="match status" value="1"/>
</dbReference>
<reference evidence="2 3" key="1">
    <citation type="submission" date="2019-12" db="EMBL/GenBank/DDBJ databases">
        <title>Complete genome sequence of Algicella marina strain 9Alg 56(T) isolated from the red alga Tichocarpus crinitus.</title>
        <authorList>
            <person name="Kim S.-G."/>
            <person name="Nedashkovskaya O.I."/>
        </authorList>
    </citation>
    <scope>NUCLEOTIDE SEQUENCE [LARGE SCALE GENOMIC DNA]</scope>
    <source>
        <strain evidence="2 3">9Alg 56</strain>
    </source>
</reference>
<feature type="repeat" description="TPR" evidence="1">
    <location>
        <begin position="403"/>
        <end position="436"/>
    </location>
</feature>
<dbReference type="InterPro" id="IPR016032">
    <property type="entry name" value="Sig_transdc_resp-reg_C-effctor"/>
</dbReference>
<dbReference type="InterPro" id="IPR036388">
    <property type="entry name" value="WH-like_DNA-bd_sf"/>
</dbReference>
<evidence type="ECO:0000256" key="1">
    <source>
        <dbReference type="PROSITE-ProRule" id="PRU00339"/>
    </source>
</evidence>
<dbReference type="RefSeq" id="WP_161861622.1">
    <property type="nucleotide sequence ID" value="NZ_CP046620.1"/>
</dbReference>
<dbReference type="KEGG" id="amaq:GO499_07540"/>
<dbReference type="InterPro" id="IPR019734">
    <property type="entry name" value="TPR_rpt"/>
</dbReference>
<sequence length="540" mass="60460">MSADLRITVHGPFRLSASCPLPALSRRAQAMLAFLSQQPQMRAERAEIADLLWSDRPEEQARASLRQELSVLRRALPDGLLTANRQSIALDETRCEVDSTGQGVFMQGFDLPSEGFEDWLRTIRNRPAGATEASPARARPVTRPRPGLVVLPFEEIGSAEDDMFADGIVEEITGALSRVHDFHVIARQTALALGRQAGQSTAAERLDVDYIVEGSVRRAGERVRIAVHLIAAADGRTLWSERFDDRLDDLFDLQDRIAAQVAGQISPNLRNAEIERARSRPPTDRTAYDLTLLAYPKFWTLEQADSRDALRLVSEAIERDPEFAPALGLKAWLMAHQVTYMWSRNPREDRAEAMDLAVRAARHAGDHVPTLVAIGATCAQAGVDMALARHHIDTALRLDPNSAWAWLRRGWLHQYRAETPEALAAFDRAEELSPLDPFLHQIHFGRAATLYRWGDQTEKGIRMIEEGLRLYPGVHWPLRMLAVAYARQGRLEEARDAVTRLRTRLPHVTLAYLQACLPPLASLDRDNYIGTLRQAGFPEA</sequence>
<evidence type="ECO:0000313" key="3">
    <source>
        <dbReference type="Proteomes" id="UP000464495"/>
    </source>
</evidence>